<evidence type="ECO:0000313" key="5">
    <source>
        <dbReference type="Proteomes" id="UP000030651"/>
    </source>
</evidence>
<dbReference type="STRING" id="1229662.W3WWV4"/>
<dbReference type="GeneID" id="19276238"/>
<dbReference type="InterPro" id="IPR031353">
    <property type="entry name" value="NACHT_sigma"/>
</dbReference>
<dbReference type="EMBL" id="KI912116">
    <property type="protein sequence ID" value="ETS77351.1"/>
    <property type="molecule type" value="Genomic_DNA"/>
</dbReference>
<organism evidence="4 5">
    <name type="scientific">Pestalotiopsis fici (strain W106-1 / CGMCC3.15140)</name>
    <dbReference type="NCBI Taxonomy" id="1229662"/>
    <lineage>
        <taxon>Eukaryota</taxon>
        <taxon>Fungi</taxon>
        <taxon>Dikarya</taxon>
        <taxon>Ascomycota</taxon>
        <taxon>Pezizomycotina</taxon>
        <taxon>Sordariomycetes</taxon>
        <taxon>Xylariomycetidae</taxon>
        <taxon>Amphisphaeriales</taxon>
        <taxon>Sporocadaceae</taxon>
        <taxon>Pestalotiopsis</taxon>
    </lineage>
</organism>
<evidence type="ECO:0000256" key="1">
    <source>
        <dbReference type="SAM" id="SignalP"/>
    </source>
</evidence>
<dbReference type="Pfam" id="PF17106">
    <property type="entry name" value="NACHT_sigma"/>
    <property type="match status" value="1"/>
</dbReference>
<feature type="domain" description="NACHT-NTPase sigma" evidence="2">
    <location>
        <begin position="170"/>
        <end position="203"/>
    </location>
</feature>
<feature type="chain" id="PRO_5004834057" description="NACHT-NTPase and P-loop NTPases N-terminal domain-containing protein" evidence="1">
    <location>
        <begin position="20"/>
        <end position="204"/>
    </location>
</feature>
<dbReference type="AlphaFoldDB" id="W3WWV4"/>
<dbReference type="OrthoDB" id="674604at2759"/>
<keyword evidence="5" id="KW-1185">Reference proteome</keyword>
<accession>W3WWV4</accession>
<feature type="signal peptide" evidence="1">
    <location>
        <begin position="1"/>
        <end position="19"/>
    </location>
</feature>
<evidence type="ECO:0000313" key="4">
    <source>
        <dbReference type="EMBL" id="ETS77351.1"/>
    </source>
</evidence>
<dbReference type="HOGENOM" id="CLU_080513_1_0_1"/>
<dbReference type="InterPro" id="IPR031352">
    <property type="entry name" value="SesA"/>
</dbReference>
<dbReference type="eggNOG" id="ENOG502SRS4">
    <property type="taxonomic scope" value="Eukaryota"/>
</dbReference>
<evidence type="ECO:0008006" key="6">
    <source>
        <dbReference type="Google" id="ProtNLM"/>
    </source>
</evidence>
<dbReference type="InParanoid" id="W3WWV4"/>
<dbReference type="Proteomes" id="UP000030651">
    <property type="component" value="Unassembled WGS sequence"/>
</dbReference>
<dbReference type="OMA" id="SQFNNAD"/>
<sequence>MSGAEIIGVVSAIIAILDAAVKVYDTVSDASGLPLAFRDVARRLPLVTETMQTVRQHLDSCNPDESVYKAVEPIADSCKDKASRLERIFREVIPQESASRMQRYKLAFRTLGKGSLVESLMKGILDDVQLLAGNHIMKLGTEADLRRLAEASDEVSTLPPSLPSNTWHGSINNHGSGFQNINTGSGRQINNNGAGQQFIGGSFA</sequence>
<feature type="domain" description="NACHT-NTPase and P-loop NTPases N-terminal" evidence="3">
    <location>
        <begin position="10"/>
        <end position="131"/>
    </location>
</feature>
<proteinExistence type="predicted"/>
<reference evidence="5" key="1">
    <citation type="journal article" date="2015" name="BMC Genomics">
        <title>Genomic and transcriptomic analysis of the endophytic fungus Pestalotiopsis fici reveals its lifestyle and high potential for synthesis of natural products.</title>
        <authorList>
            <person name="Wang X."/>
            <person name="Zhang X."/>
            <person name="Liu L."/>
            <person name="Xiang M."/>
            <person name="Wang W."/>
            <person name="Sun X."/>
            <person name="Che Y."/>
            <person name="Guo L."/>
            <person name="Liu G."/>
            <person name="Guo L."/>
            <person name="Wang C."/>
            <person name="Yin W.B."/>
            <person name="Stadler M."/>
            <person name="Zhang X."/>
            <person name="Liu X."/>
        </authorList>
    </citation>
    <scope>NUCLEOTIDE SEQUENCE [LARGE SCALE GENOMIC DNA]</scope>
    <source>
        <strain evidence="5">W106-1 / CGMCC3.15140</strain>
    </source>
</reference>
<dbReference type="KEGG" id="pfy:PFICI_11225"/>
<gene>
    <name evidence="4" type="ORF">PFICI_11225</name>
</gene>
<protein>
    <recommendedName>
        <fullName evidence="6">NACHT-NTPase and P-loop NTPases N-terminal domain-containing protein</fullName>
    </recommendedName>
</protein>
<dbReference type="Pfam" id="PF17107">
    <property type="entry name" value="SesA"/>
    <property type="match status" value="1"/>
</dbReference>
<evidence type="ECO:0000259" key="3">
    <source>
        <dbReference type="Pfam" id="PF17107"/>
    </source>
</evidence>
<dbReference type="RefSeq" id="XP_007837997.1">
    <property type="nucleotide sequence ID" value="XM_007839806.1"/>
</dbReference>
<name>W3WWV4_PESFW</name>
<evidence type="ECO:0000259" key="2">
    <source>
        <dbReference type="Pfam" id="PF17106"/>
    </source>
</evidence>
<keyword evidence="1" id="KW-0732">Signal</keyword>